<feature type="non-terminal residue" evidence="2">
    <location>
        <position position="344"/>
    </location>
</feature>
<name>A0A6A6EEL4_9PEZI</name>
<dbReference type="EMBL" id="ML994619">
    <property type="protein sequence ID" value="KAF2190194.1"/>
    <property type="molecule type" value="Genomic_DNA"/>
</dbReference>
<accession>A0A6A6EEL4</accession>
<organism evidence="2 3">
    <name type="scientific">Zopfia rhizophila CBS 207.26</name>
    <dbReference type="NCBI Taxonomy" id="1314779"/>
    <lineage>
        <taxon>Eukaryota</taxon>
        <taxon>Fungi</taxon>
        <taxon>Dikarya</taxon>
        <taxon>Ascomycota</taxon>
        <taxon>Pezizomycotina</taxon>
        <taxon>Dothideomycetes</taxon>
        <taxon>Dothideomycetes incertae sedis</taxon>
        <taxon>Zopfiaceae</taxon>
        <taxon>Zopfia</taxon>
    </lineage>
</organism>
<dbReference type="Proteomes" id="UP000800200">
    <property type="component" value="Unassembled WGS sequence"/>
</dbReference>
<gene>
    <name evidence="2" type="ORF">K469DRAFT_560252</name>
</gene>
<evidence type="ECO:0000259" key="1">
    <source>
        <dbReference type="Pfam" id="PF06985"/>
    </source>
</evidence>
<keyword evidence="3" id="KW-1185">Reference proteome</keyword>
<evidence type="ECO:0000313" key="2">
    <source>
        <dbReference type="EMBL" id="KAF2190194.1"/>
    </source>
</evidence>
<dbReference type="AlphaFoldDB" id="A0A6A6EEL4"/>
<sequence length="344" mass="38599">MLPNPLRYVSVQESATSFLNNTGCISLANSGNISTRNGYNVRLLDAEVVDYDVLRGWLNYCGIHHAKQCAITSIATLPSLQVIDCDLRAITDLPDGFEFLALSYVWGVPTRNFSADRSDPGSALSEEIPQVIRDAITVTKNLGFRYLWVDRYCISSNNTIKHEQIKNMDIVYRAAHATIIAVAGEDPTFGLPGVSSRARNAQPHARIGMKLLASTLPNPHVSIIRSKWASRAWTYQECLLSRRRVFFTSEQVYFECQSMHCCEAVSAPLDAIHTPSKERLRISITDGLYPLHGLGKSPQDIWTRITEYTRRSITYESDTLNGMLGLLRAFSERETPVYHLWGVP</sequence>
<feature type="domain" description="Heterokaryon incompatibility" evidence="1">
    <location>
        <begin position="99"/>
        <end position="237"/>
    </location>
</feature>
<proteinExistence type="predicted"/>
<dbReference type="PANTHER" id="PTHR33112">
    <property type="entry name" value="DOMAIN PROTEIN, PUTATIVE-RELATED"/>
    <property type="match status" value="1"/>
</dbReference>
<dbReference type="OrthoDB" id="5428863at2759"/>
<dbReference type="PANTHER" id="PTHR33112:SF1">
    <property type="entry name" value="HETEROKARYON INCOMPATIBILITY DOMAIN-CONTAINING PROTEIN"/>
    <property type="match status" value="1"/>
</dbReference>
<reference evidence="2" key="1">
    <citation type="journal article" date="2020" name="Stud. Mycol.">
        <title>101 Dothideomycetes genomes: a test case for predicting lifestyles and emergence of pathogens.</title>
        <authorList>
            <person name="Haridas S."/>
            <person name="Albert R."/>
            <person name="Binder M."/>
            <person name="Bloem J."/>
            <person name="Labutti K."/>
            <person name="Salamov A."/>
            <person name="Andreopoulos B."/>
            <person name="Baker S."/>
            <person name="Barry K."/>
            <person name="Bills G."/>
            <person name="Bluhm B."/>
            <person name="Cannon C."/>
            <person name="Castanera R."/>
            <person name="Culley D."/>
            <person name="Daum C."/>
            <person name="Ezra D."/>
            <person name="Gonzalez J."/>
            <person name="Henrissat B."/>
            <person name="Kuo A."/>
            <person name="Liang C."/>
            <person name="Lipzen A."/>
            <person name="Lutzoni F."/>
            <person name="Magnuson J."/>
            <person name="Mondo S."/>
            <person name="Nolan M."/>
            <person name="Ohm R."/>
            <person name="Pangilinan J."/>
            <person name="Park H.-J."/>
            <person name="Ramirez L."/>
            <person name="Alfaro M."/>
            <person name="Sun H."/>
            <person name="Tritt A."/>
            <person name="Yoshinaga Y."/>
            <person name="Zwiers L.-H."/>
            <person name="Turgeon B."/>
            <person name="Goodwin S."/>
            <person name="Spatafora J."/>
            <person name="Crous P."/>
            <person name="Grigoriev I."/>
        </authorList>
    </citation>
    <scope>NUCLEOTIDE SEQUENCE</scope>
    <source>
        <strain evidence="2">CBS 207.26</strain>
    </source>
</reference>
<protein>
    <submittedName>
        <fullName evidence="2">HET-domain-containing protein</fullName>
    </submittedName>
</protein>
<evidence type="ECO:0000313" key="3">
    <source>
        <dbReference type="Proteomes" id="UP000800200"/>
    </source>
</evidence>
<dbReference type="Pfam" id="PF06985">
    <property type="entry name" value="HET"/>
    <property type="match status" value="1"/>
</dbReference>
<dbReference type="InterPro" id="IPR010730">
    <property type="entry name" value="HET"/>
</dbReference>